<evidence type="ECO:0000259" key="11">
    <source>
        <dbReference type="PROSITE" id="PS52015"/>
    </source>
</evidence>
<dbReference type="EMBL" id="JAUDUY010000002">
    <property type="protein sequence ID" value="MDM9630707.1"/>
    <property type="molecule type" value="Genomic_DNA"/>
</dbReference>
<keyword evidence="5" id="KW-0997">Cell inner membrane</keyword>
<dbReference type="PROSITE" id="PS52015">
    <property type="entry name" value="TONB_CTD"/>
    <property type="match status" value="1"/>
</dbReference>
<protein>
    <submittedName>
        <fullName evidence="12">Energy transducer TonB</fullName>
    </submittedName>
</protein>
<evidence type="ECO:0000256" key="10">
    <source>
        <dbReference type="SAM" id="Phobius"/>
    </source>
</evidence>
<dbReference type="PANTHER" id="PTHR33446:SF2">
    <property type="entry name" value="PROTEIN TONB"/>
    <property type="match status" value="1"/>
</dbReference>
<evidence type="ECO:0000256" key="2">
    <source>
        <dbReference type="ARBA" id="ARBA00006555"/>
    </source>
</evidence>
<evidence type="ECO:0000256" key="4">
    <source>
        <dbReference type="ARBA" id="ARBA00022475"/>
    </source>
</evidence>
<keyword evidence="3" id="KW-0813">Transport</keyword>
<evidence type="ECO:0000313" key="12">
    <source>
        <dbReference type="EMBL" id="MDM9630707.1"/>
    </source>
</evidence>
<feature type="transmembrane region" description="Helical" evidence="10">
    <location>
        <begin position="16"/>
        <end position="34"/>
    </location>
</feature>
<keyword evidence="9 10" id="KW-0472">Membrane</keyword>
<dbReference type="Proteomes" id="UP001174839">
    <property type="component" value="Unassembled WGS sequence"/>
</dbReference>
<evidence type="ECO:0000256" key="6">
    <source>
        <dbReference type="ARBA" id="ARBA00022692"/>
    </source>
</evidence>
<keyword evidence="8 10" id="KW-1133">Transmembrane helix</keyword>
<proteinExistence type="inferred from homology"/>
<keyword evidence="6 10" id="KW-0812">Transmembrane</keyword>
<dbReference type="RefSeq" id="WP_289724076.1">
    <property type="nucleotide sequence ID" value="NZ_JAUDUY010000002.1"/>
</dbReference>
<keyword evidence="7" id="KW-0653">Protein transport</keyword>
<evidence type="ECO:0000256" key="8">
    <source>
        <dbReference type="ARBA" id="ARBA00022989"/>
    </source>
</evidence>
<feature type="domain" description="TonB C-terminal" evidence="11">
    <location>
        <begin position="151"/>
        <end position="240"/>
    </location>
</feature>
<dbReference type="NCBIfam" id="TIGR01352">
    <property type="entry name" value="tonB_Cterm"/>
    <property type="match status" value="1"/>
</dbReference>
<keyword evidence="4" id="KW-1003">Cell membrane</keyword>
<keyword evidence="13" id="KW-1185">Reference proteome</keyword>
<dbReference type="InterPro" id="IPR051045">
    <property type="entry name" value="TonB-dependent_transducer"/>
</dbReference>
<dbReference type="Pfam" id="PF03544">
    <property type="entry name" value="TonB_C"/>
    <property type="match status" value="1"/>
</dbReference>
<comment type="similarity">
    <text evidence="2">Belongs to the TonB family.</text>
</comment>
<dbReference type="SUPFAM" id="SSF74653">
    <property type="entry name" value="TolA/TonB C-terminal domain"/>
    <property type="match status" value="1"/>
</dbReference>
<evidence type="ECO:0000256" key="1">
    <source>
        <dbReference type="ARBA" id="ARBA00004383"/>
    </source>
</evidence>
<dbReference type="PRINTS" id="PR01374">
    <property type="entry name" value="TONBPROTEIN"/>
</dbReference>
<dbReference type="InterPro" id="IPR003538">
    <property type="entry name" value="TonB"/>
</dbReference>
<sequence length="240" mass="27197">MKVKKNPKADLNRNSGLYFVMGLAIVLFVTWRALEYKTFDSVQEEIVMLVDAESLDEDVPQTEMIRTTPPPPPPAAPEVIEVIEDTEEVEETIIESTEISQDTEIASVNLDASDIDVEEEEEDIEVPFAVIEEIPVFPGCEGLTTADQRECFNKKMQEHVQKNFMYPETAEELGIEGRVFVQFVIDRDGKITKIRSRGPDPSLEKEAQRIIAALPQMIPGRQRNRNVSVPYSIPINFKLM</sequence>
<accession>A0ABT7WCQ3</accession>
<comment type="caution">
    <text evidence="12">The sequence shown here is derived from an EMBL/GenBank/DDBJ whole genome shotgun (WGS) entry which is preliminary data.</text>
</comment>
<evidence type="ECO:0000256" key="7">
    <source>
        <dbReference type="ARBA" id="ARBA00022927"/>
    </source>
</evidence>
<evidence type="ECO:0000313" key="13">
    <source>
        <dbReference type="Proteomes" id="UP001174839"/>
    </source>
</evidence>
<name>A0ABT7WCQ3_9FLAO</name>
<dbReference type="PANTHER" id="PTHR33446">
    <property type="entry name" value="PROTEIN TONB-RELATED"/>
    <property type="match status" value="1"/>
</dbReference>
<evidence type="ECO:0000256" key="5">
    <source>
        <dbReference type="ARBA" id="ARBA00022519"/>
    </source>
</evidence>
<dbReference type="InterPro" id="IPR006260">
    <property type="entry name" value="TonB/TolA_C"/>
</dbReference>
<evidence type="ECO:0000256" key="3">
    <source>
        <dbReference type="ARBA" id="ARBA00022448"/>
    </source>
</evidence>
<gene>
    <name evidence="12" type="ORF">QU605_04450</name>
</gene>
<reference evidence="12" key="1">
    <citation type="submission" date="2023-06" db="EMBL/GenBank/DDBJ databases">
        <title>Robiginitalea aurantiacus sp. nov. and Algoriphagus sediminis sp. nov., isolated from coastal sediment.</title>
        <authorList>
            <person name="Zhou Z.Y."/>
            <person name="An J."/>
            <person name="Jia Y.W."/>
            <person name="Du Z.J."/>
        </authorList>
    </citation>
    <scope>NUCLEOTIDE SEQUENCE</scope>
    <source>
        <strain evidence="12">M39</strain>
    </source>
</reference>
<dbReference type="Gene3D" id="3.30.1150.10">
    <property type="match status" value="1"/>
</dbReference>
<evidence type="ECO:0000256" key="9">
    <source>
        <dbReference type="ARBA" id="ARBA00023136"/>
    </source>
</evidence>
<organism evidence="12 13">
    <name type="scientific">Robiginitalea aurantiaca</name>
    <dbReference type="NCBI Taxonomy" id="3056915"/>
    <lineage>
        <taxon>Bacteria</taxon>
        <taxon>Pseudomonadati</taxon>
        <taxon>Bacteroidota</taxon>
        <taxon>Flavobacteriia</taxon>
        <taxon>Flavobacteriales</taxon>
        <taxon>Flavobacteriaceae</taxon>
        <taxon>Robiginitalea</taxon>
    </lineage>
</organism>
<comment type="subcellular location">
    <subcellularLocation>
        <location evidence="1">Cell inner membrane</location>
        <topology evidence="1">Single-pass membrane protein</topology>
        <orientation evidence="1">Periplasmic side</orientation>
    </subcellularLocation>
</comment>
<dbReference type="InterPro" id="IPR037682">
    <property type="entry name" value="TonB_C"/>
</dbReference>